<evidence type="ECO:0000256" key="1">
    <source>
        <dbReference type="SAM" id="MobiDB-lite"/>
    </source>
</evidence>
<proteinExistence type="predicted"/>
<reference evidence="2" key="1">
    <citation type="submission" date="2013-08" db="EMBL/GenBank/DDBJ databases">
        <authorList>
            <person name="Mendez C."/>
            <person name="Richter M."/>
            <person name="Ferrer M."/>
            <person name="Sanchez J."/>
        </authorList>
    </citation>
    <scope>NUCLEOTIDE SEQUENCE</scope>
</reference>
<protein>
    <submittedName>
        <fullName evidence="2">Glutamate synthase small subunit</fullName>
    </submittedName>
</protein>
<comment type="caution">
    <text evidence="2">The sequence shown here is derived from an EMBL/GenBank/DDBJ whole genome shotgun (WGS) entry which is preliminary data.</text>
</comment>
<dbReference type="InterPro" id="IPR036188">
    <property type="entry name" value="FAD/NAD-bd_sf"/>
</dbReference>
<dbReference type="Gene3D" id="3.50.50.60">
    <property type="entry name" value="FAD/NAD(P)-binding domain"/>
    <property type="match status" value="1"/>
</dbReference>
<name>T1BD36_9ZZZZ</name>
<sequence>MARDLAPLGYHISVFDSDAKGGGFMRTQVPRFRLPEAVIDEEVGYILDLGIDFRGGQRIDSLKALLAEGFDAVFVGCGAPRGRDLDLPGRARPRPSTSTSASTGWPRCRSATSTRSASA</sequence>
<evidence type="ECO:0000313" key="2">
    <source>
        <dbReference type="EMBL" id="EQD67757.1"/>
    </source>
</evidence>
<dbReference type="SUPFAM" id="SSF51971">
    <property type="entry name" value="Nucleotide-binding domain"/>
    <property type="match status" value="1"/>
</dbReference>
<feature type="region of interest" description="Disordered" evidence="1">
    <location>
        <begin position="80"/>
        <end position="119"/>
    </location>
</feature>
<dbReference type="EMBL" id="AUZZ01000515">
    <property type="protein sequence ID" value="EQD67757.1"/>
    <property type="molecule type" value="Genomic_DNA"/>
</dbReference>
<feature type="compositionally biased region" description="Low complexity" evidence="1">
    <location>
        <begin position="90"/>
        <end position="119"/>
    </location>
</feature>
<organism evidence="2">
    <name type="scientific">mine drainage metagenome</name>
    <dbReference type="NCBI Taxonomy" id="410659"/>
    <lineage>
        <taxon>unclassified sequences</taxon>
        <taxon>metagenomes</taxon>
        <taxon>ecological metagenomes</taxon>
    </lineage>
</organism>
<gene>
    <name evidence="2" type="ORF">B2A_00659</name>
</gene>
<reference evidence="2" key="2">
    <citation type="journal article" date="2014" name="ISME J.">
        <title>Microbial stratification in low pH oxic and suboxic macroscopic growths along an acid mine drainage.</title>
        <authorList>
            <person name="Mendez-Garcia C."/>
            <person name="Mesa V."/>
            <person name="Sprenger R.R."/>
            <person name="Richter M."/>
            <person name="Diez M.S."/>
            <person name="Solano J."/>
            <person name="Bargiela R."/>
            <person name="Golyshina O.V."/>
            <person name="Manteca A."/>
            <person name="Ramos J.L."/>
            <person name="Gallego J.R."/>
            <person name="Llorente I."/>
            <person name="Martins Dos Santos V.A."/>
            <person name="Jensen O.N."/>
            <person name="Pelaez A.I."/>
            <person name="Sanchez J."/>
            <person name="Ferrer M."/>
        </authorList>
    </citation>
    <scope>NUCLEOTIDE SEQUENCE</scope>
</reference>
<accession>T1BD36</accession>
<dbReference type="AlphaFoldDB" id="T1BD36"/>